<proteinExistence type="predicted"/>
<dbReference type="GO" id="GO:0016491">
    <property type="term" value="F:oxidoreductase activity"/>
    <property type="evidence" value="ECO:0007669"/>
    <property type="project" value="UniProtKB-KW"/>
</dbReference>
<dbReference type="Gene3D" id="3.30.365.10">
    <property type="entry name" value="Aldehyde oxidase/xanthine dehydrogenase, molybdopterin binding domain"/>
    <property type="match status" value="4"/>
</dbReference>
<dbReference type="PANTHER" id="PTHR11908:SF132">
    <property type="entry name" value="ALDEHYDE OXIDASE 1-RELATED"/>
    <property type="match status" value="1"/>
</dbReference>
<comment type="caution">
    <text evidence="4">The sequence shown here is derived from an EMBL/GenBank/DDBJ whole genome shotgun (WGS) entry which is preliminary data.</text>
</comment>
<evidence type="ECO:0000256" key="1">
    <source>
        <dbReference type="ARBA" id="ARBA00022505"/>
    </source>
</evidence>
<dbReference type="SUPFAM" id="SSF54665">
    <property type="entry name" value="CO dehydrogenase molybdoprotein N-domain-like"/>
    <property type="match status" value="1"/>
</dbReference>
<feature type="domain" description="Aldehyde oxidase/xanthine dehydrogenase a/b hammerhead" evidence="3">
    <location>
        <begin position="19"/>
        <end position="140"/>
    </location>
</feature>
<organism evidence="4 5">
    <name type="scientific">Acuticoccus sediminis</name>
    <dbReference type="NCBI Taxonomy" id="2184697"/>
    <lineage>
        <taxon>Bacteria</taxon>
        <taxon>Pseudomonadati</taxon>
        <taxon>Pseudomonadota</taxon>
        <taxon>Alphaproteobacteria</taxon>
        <taxon>Hyphomicrobiales</taxon>
        <taxon>Amorphaceae</taxon>
        <taxon>Acuticoccus</taxon>
    </lineage>
</organism>
<dbReference type="RefSeq" id="WP_111349360.1">
    <property type="nucleotide sequence ID" value="NZ_QHHQ01000005.1"/>
</dbReference>
<evidence type="ECO:0000259" key="3">
    <source>
        <dbReference type="SMART" id="SM01008"/>
    </source>
</evidence>
<accession>A0A8B2NIP3</accession>
<dbReference type="Gene3D" id="3.90.1170.50">
    <property type="entry name" value="Aldehyde oxidase/xanthine dehydrogenase, a/b hammerhead"/>
    <property type="match status" value="1"/>
</dbReference>
<dbReference type="Pfam" id="PF20256">
    <property type="entry name" value="MoCoBD_2"/>
    <property type="match status" value="1"/>
</dbReference>
<protein>
    <submittedName>
        <fullName evidence="4">Carbon monoxide dehydrogenase</fullName>
    </submittedName>
</protein>
<dbReference type="InterPro" id="IPR036856">
    <property type="entry name" value="Ald_Oxase/Xan_DH_a/b_sf"/>
</dbReference>
<dbReference type="Pfam" id="PF02738">
    <property type="entry name" value="MoCoBD_1"/>
    <property type="match status" value="1"/>
</dbReference>
<dbReference type="SUPFAM" id="SSF56003">
    <property type="entry name" value="Molybdenum cofactor-binding domain"/>
    <property type="match status" value="1"/>
</dbReference>
<dbReference type="Pfam" id="PF01315">
    <property type="entry name" value="Ald_Xan_dh_C"/>
    <property type="match status" value="1"/>
</dbReference>
<dbReference type="SMART" id="SM01008">
    <property type="entry name" value="Ald_Xan_dh_C"/>
    <property type="match status" value="1"/>
</dbReference>
<dbReference type="EMBL" id="QHHQ01000005">
    <property type="protein sequence ID" value="RAH99255.1"/>
    <property type="molecule type" value="Genomic_DNA"/>
</dbReference>
<dbReference type="GO" id="GO:0005506">
    <property type="term" value="F:iron ion binding"/>
    <property type="evidence" value="ECO:0007669"/>
    <property type="project" value="InterPro"/>
</dbReference>
<keyword evidence="1" id="KW-0500">Molybdenum</keyword>
<dbReference type="PANTHER" id="PTHR11908">
    <property type="entry name" value="XANTHINE DEHYDROGENASE"/>
    <property type="match status" value="1"/>
</dbReference>
<dbReference type="InterPro" id="IPR000674">
    <property type="entry name" value="Ald_Oxase/Xan_DH_a/b"/>
</dbReference>
<gene>
    <name evidence="4" type="ORF">DLJ53_22190</name>
</gene>
<evidence type="ECO:0000313" key="5">
    <source>
        <dbReference type="Proteomes" id="UP000249590"/>
    </source>
</evidence>
<keyword evidence="5" id="KW-1185">Reference proteome</keyword>
<dbReference type="InterPro" id="IPR016208">
    <property type="entry name" value="Ald_Oxase/xanthine_DH-like"/>
</dbReference>
<sequence length="764" mass="79515">MKFGAGGRPSRLEDGRLITGTAAFTDDMAPAGHLVLGVLRAPFAHGRIASISVDGALAMPGIVAAVTGRDLVADGVGPIPVLRDYPGPDGTGAMTAPPRHAVAVDMVRHVGEIVAAVVGETLAAVNDALEAIAFEMDERDAVLSLAAATAPGAPLVAPEAGGNVVTGRTHGDPERVAAAFTAAAHVVELAVENQRVTALPLEPRASVAIPSTDGRVTLHTGSQNPTATLQQLAETLGGDKASLRIRVPDIGGGFGLKGYLYPEDVLVTYFAARLARPVRWRAVRVDEFLGATHARDQVTTIAAAFDADLRVTAMRSHTLVNVGAYPHPAGPILALMLGPKVAASVYDIPAVAIAVEGVLTNTQATAPYRGAGRPEAIYAMERLMDHAAARFGVDPAELRARSLIRPEAMPYRTALGETFDSGNFPEVLAQILRAADWDGFPSRRSGSAAQGRLRGRGLSMFVEWTGGGAFTEDVTIAVHADGTVSLETATIPMGQGLHTSFAQMAGAILEIPPERIRLLSGDTDVANGFGSFGSRSLFVGGSALAVGTHHTLDVLRQKASDRLEVDGADLEYRAGRFDVAGTDVGVSIFDLAAEAGGTIGVPFSHTVSGETWPNGAHVCEVEVDPVTGEVAVVRYTCVDDVGTVVNPQIVEGQIHGGVVQGIGQALSERIVYDEASGQLLTASLQDYAVPRADDLCPIHSVLDERWPCRNNPLGAKGAGESGTVGAPPAVMSALLDALRPLGVETLDMPATPDRVWAALQAARR</sequence>
<reference evidence="4 5" key="1">
    <citation type="submission" date="2018-05" db="EMBL/GenBank/DDBJ databases">
        <title>Acuticoccus sediminis sp. nov., isolated from deep-sea sediment of Indian Ocean.</title>
        <authorList>
            <person name="Liu X."/>
            <person name="Lai Q."/>
            <person name="Du Y."/>
            <person name="Sun F."/>
            <person name="Zhang X."/>
            <person name="Wang S."/>
            <person name="Shao Z."/>
        </authorList>
    </citation>
    <scope>NUCLEOTIDE SEQUENCE [LARGE SCALE GENOMIC DNA]</scope>
    <source>
        <strain evidence="4 5">PTG4-2</strain>
    </source>
</reference>
<evidence type="ECO:0000256" key="2">
    <source>
        <dbReference type="ARBA" id="ARBA00023002"/>
    </source>
</evidence>
<dbReference type="InterPro" id="IPR046867">
    <property type="entry name" value="AldOxase/xan_DH_MoCoBD2"/>
</dbReference>
<evidence type="ECO:0000313" key="4">
    <source>
        <dbReference type="EMBL" id="RAH99255.1"/>
    </source>
</evidence>
<keyword evidence="2" id="KW-0560">Oxidoreductase</keyword>
<dbReference type="OrthoDB" id="9758509at2"/>
<dbReference type="InterPro" id="IPR037165">
    <property type="entry name" value="AldOxase/xan_DH_Mopterin-bd_sf"/>
</dbReference>
<dbReference type="InterPro" id="IPR008274">
    <property type="entry name" value="AldOxase/xan_DH_MoCoBD1"/>
</dbReference>
<dbReference type="Proteomes" id="UP000249590">
    <property type="component" value="Unassembled WGS sequence"/>
</dbReference>
<dbReference type="AlphaFoldDB" id="A0A8B2NIP3"/>
<name>A0A8B2NIP3_9HYPH</name>